<dbReference type="OrthoDB" id="2962330at2"/>
<dbReference type="Proteomes" id="UP000310017">
    <property type="component" value="Chromosome"/>
</dbReference>
<dbReference type="RefSeq" id="WP_138853900.1">
    <property type="nucleotide sequence ID" value="NZ_CP040710.1"/>
</dbReference>
<dbReference type="PANTHER" id="PTHR37299">
    <property type="entry name" value="TRANSCRIPTIONAL REGULATOR-RELATED"/>
    <property type="match status" value="1"/>
</dbReference>
<name>A0A5B7SWK0_9FLAO</name>
<proteinExistence type="predicted"/>
<feature type="domain" description="HTH LytTR-type" evidence="2">
    <location>
        <begin position="158"/>
        <end position="257"/>
    </location>
</feature>
<keyword evidence="1" id="KW-0812">Transmembrane</keyword>
<reference evidence="3 4" key="1">
    <citation type="submission" date="2019-05" db="EMBL/GenBank/DDBJ databases">
        <title>Genome sequencing of F202Z8.</title>
        <authorList>
            <person name="Kwon Y.M."/>
        </authorList>
    </citation>
    <scope>NUCLEOTIDE SEQUENCE [LARGE SCALE GENOMIC DNA]</scope>
    <source>
        <strain evidence="3 4">F202Z8</strain>
    </source>
</reference>
<dbReference type="SMART" id="SM00850">
    <property type="entry name" value="LytTR"/>
    <property type="match status" value="1"/>
</dbReference>
<evidence type="ECO:0000313" key="3">
    <source>
        <dbReference type="EMBL" id="QCX01563.1"/>
    </source>
</evidence>
<keyword evidence="1" id="KW-1133">Transmembrane helix</keyword>
<keyword evidence="4" id="KW-1185">Reference proteome</keyword>
<organism evidence="3 4">
    <name type="scientific">Aggregatimonas sangjinii</name>
    <dbReference type="NCBI Taxonomy" id="2583587"/>
    <lineage>
        <taxon>Bacteria</taxon>
        <taxon>Pseudomonadati</taxon>
        <taxon>Bacteroidota</taxon>
        <taxon>Flavobacteriia</taxon>
        <taxon>Flavobacteriales</taxon>
        <taxon>Flavobacteriaceae</taxon>
        <taxon>Aggregatimonas</taxon>
    </lineage>
</organism>
<dbReference type="InterPro" id="IPR007492">
    <property type="entry name" value="LytTR_DNA-bd_dom"/>
</dbReference>
<feature type="transmembrane region" description="Helical" evidence="1">
    <location>
        <begin position="41"/>
        <end position="65"/>
    </location>
</feature>
<dbReference type="PANTHER" id="PTHR37299:SF1">
    <property type="entry name" value="STAGE 0 SPORULATION PROTEIN A HOMOLOG"/>
    <property type="match status" value="1"/>
</dbReference>
<dbReference type="AlphaFoldDB" id="A0A5B7SWK0"/>
<accession>A0A5B7SWK0</accession>
<feature type="transmembrane region" description="Helical" evidence="1">
    <location>
        <begin position="77"/>
        <end position="96"/>
    </location>
</feature>
<dbReference type="GO" id="GO:0000156">
    <property type="term" value="F:phosphorelay response regulator activity"/>
    <property type="evidence" value="ECO:0007669"/>
    <property type="project" value="InterPro"/>
</dbReference>
<dbReference type="PROSITE" id="PS50930">
    <property type="entry name" value="HTH_LYTTR"/>
    <property type="match status" value="1"/>
</dbReference>
<evidence type="ECO:0000313" key="4">
    <source>
        <dbReference type="Proteomes" id="UP000310017"/>
    </source>
</evidence>
<keyword evidence="1" id="KW-0472">Membrane</keyword>
<gene>
    <name evidence="3" type="ORF">FGM00_16140</name>
</gene>
<dbReference type="Pfam" id="PF04397">
    <property type="entry name" value="LytTR"/>
    <property type="match status" value="1"/>
</dbReference>
<evidence type="ECO:0000256" key="1">
    <source>
        <dbReference type="SAM" id="Phobius"/>
    </source>
</evidence>
<dbReference type="EMBL" id="CP040710">
    <property type="protein sequence ID" value="QCX01563.1"/>
    <property type="molecule type" value="Genomic_DNA"/>
</dbReference>
<dbReference type="InterPro" id="IPR046947">
    <property type="entry name" value="LytR-like"/>
</dbReference>
<feature type="transmembrane region" description="Helical" evidence="1">
    <location>
        <begin position="112"/>
        <end position="133"/>
    </location>
</feature>
<dbReference type="KEGG" id="asag:FGM00_16140"/>
<dbReference type="GO" id="GO:0003677">
    <property type="term" value="F:DNA binding"/>
    <property type="evidence" value="ECO:0007669"/>
    <property type="project" value="InterPro"/>
</dbReference>
<feature type="transmembrane region" description="Helical" evidence="1">
    <location>
        <begin position="20"/>
        <end position="35"/>
    </location>
</feature>
<sequence>MNHLKFSTKWLRLDSLWERILFWGVLLLSSAWTYYDDFYALFPAFLLALAITAEVIGMLLIGYFVLSKHIKFPRLKFWSWVFLFTLLRFAIVYFILQHKLPEWTVFHYPGRSVFFLFFTSAAFVFLGYAYSIYEWGLAAREKYKAVMVKNDYPTLNPIVIRSEGRTLHLLPQDVSHLQANGEYINYFTGNGNHMAFQRMKKAETELKPYGFIRTHRSFIVNPNHIRSFSSNEIELKDGTVIPVSKTYQGNLLLIDNIIKLT</sequence>
<protein>
    <submittedName>
        <fullName evidence="3">LytTR family transcriptional regulator</fullName>
    </submittedName>
</protein>
<evidence type="ECO:0000259" key="2">
    <source>
        <dbReference type="PROSITE" id="PS50930"/>
    </source>
</evidence>
<dbReference type="Gene3D" id="2.40.50.1020">
    <property type="entry name" value="LytTr DNA-binding domain"/>
    <property type="match status" value="1"/>
</dbReference>